<dbReference type="CDD" id="cd03230">
    <property type="entry name" value="ABC_DR_subfamily_A"/>
    <property type="match status" value="1"/>
</dbReference>
<dbReference type="SUPFAM" id="SSF52540">
    <property type="entry name" value="P-loop containing nucleoside triphosphate hydrolases"/>
    <property type="match status" value="1"/>
</dbReference>
<evidence type="ECO:0000256" key="4">
    <source>
        <dbReference type="ARBA" id="ARBA00022741"/>
    </source>
</evidence>
<keyword evidence="3" id="KW-1003">Cell membrane</keyword>
<accession>A0A1I2NS84</accession>
<dbReference type="FunFam" id="3.40.50.300:FF:000589">
    <property type="entry name" value="ABC transporter, ATP-binding subunit"/>
    <property type="match status" value="1"/>
</dbReference>
<dbReference type="OrthoDB" id="9804819at2"/>
<dbReference type="InterPro" id="IPR050763">
    <property type="entry name" value="ABC_transporter_ATP-binding"/>
</dbReference>
<gene>
    <name evidence="9" type="ORF">SAMN04488025_11385</name>
</gene>
<dbReference type="AlphaFoldDB" id="A0A1I2NS84"/>
<dbReference type="PANTHER" id="PTHR42711">
    <property type="entry name" value="ABC TRANSPORTER ATP-BINDING PROTEIN"/>
    <property type="match status" value="1"/>
</dbReference>
<keyword evidence="2" id="KW-0813">Transport</keyword>
<dbReference type="GO" id="GO:0005886">
    <property type="term" value="C:plasma membrane"/>
    <property type="evidence" value="ECO:0007669"/>
    <property type="project" value="UniProtKB-SubCell"/>
</dbReference>
<dbReference type="STRING" id="201973.SAMN04488025_11385"/>
<protein>
    <submittedName>
        <fullName evidence="9">ABC-2 type transport system ATP-binding protein</fullName>
    </submittedName>
</protein>
<dbReference type="PANTHER" id="PTHR42711:SF16">
    <property type="entry name" value="ABC TRANSPORTER ATP-BINDING PROTEIN"/>
    <property type="match status" value="1"/>
</dbReference>
<evidence type="ECO:0000259" key="8">
    <source>
        <dbReference type="PROSITE" id="PS50893"/>
    </source>
</evidence>
<dbReference type="Gene3D" id="3.40.50.300">
    <property type="entry name" value="P-loop containing nucleotide triphosphate hydrolases"/>
    <property type="match status" value="1"/>
</dbReference>
<keyword evidence="7" id="KW-0472">Membrane</keyword>
<dbReference type="EMBL" id="FOOK01000013">
    <property type="protein sequence ID" value="SFG04497.1"/>
    <property type="molecule type" value="Genomic_DNA"/>
</dbReference>
<evidence type="ECO:0000256" key="6">
    <source>
        <dbReference type="ARBA" id="ARBA00022967"/>
    </source>
</evidence>
<feature type="domain" description="ABC transporter" evidence="8">
    <location>
        <begin position="11"/>
        <end position="236"/>
    </location>
</feature>
<organism evidence="9 10">
    <name type="scientific">Planifilum fulgidum</name>
    <dbReference type="NCBI Taxonomy" id="201973"/>
    <lineage>
        <taxon>Bacteria</taxon>
        <taxon>Bacillati</taxon>
        <taxon>Bacillota</taxon>
        <taxon>Bacilli</taxon>
        <taxon>Bacillales</taxon>
        <taxon>Thermoactinomycetaceae</taxon>
        <taxon>Planifilum</taxon>
    </lineage>
</organism>
<evidence type="ECO:0000256" key="7">
    <source>
        <dbReference type="ARBA" id="ARBA00023136"/>
    </source>
</evidence>
<comment type="subcellular location">
    <subcellularLocation>
        <location evidence="1">Cell membrane</location>
    </subcellularLocation>
</comment>
<proteinExistence type="predicted"/>
<keyword evidence="5 9" id="KW-0067">ATP-binding</keyword>
<dbReference type="InterPro" id="IPR017871">
    <property type="entry name" value="ABC_transporter-like_CS"/>
</dbReference>
<sequence>MNTGSESGPIVRVSRLVKRYGGKPVVSGVSFEVAEGEVFGLLGPNGAGKTTTMEMIEGLRLPDEGEIFVDGIDAIRHRDRVKRIIGVQLQSTALFEHLTVRESLQLYASFYGISRDFEPLLDSFDLKEKERTLVKHLSGGQRQRLAIALAVVHDPKVLFLDEPTTGLDPQARRGLWEIIRKLKGEGRTIFLSTHYMEEAEQLCDRVAIMDRGEIIALDTPAGLIRGLESDSVVEFTAESEAEAAFHRLPGVKEVRRTGERQTGVVLLTDRLQETLSGLITWAGERGVVLKDLRTRTATLEDVFLQRTGKRLTQE</sequence>
<dbReference type="InterPro" id="IPR003593">
    <property type="entry name" value="AAA+_ATPase"/>
</dbReference>
<dbReference type="RefSeq" id="WP_092038147.1">
    <property type="nucleotide sequence ID" value="NZ_FOOK01000013.1"/>
</dbReference>
<evidence type="ECO:0000313" key="10">
    <source>
        <dbReference type="Proteomes" id="UP000198661"/>
    </source>
</evidence>
<dbReference type="SMART" id="SM00382">
    <property type="entry name" value="AAA"/>
    <property type="match status" value="1"/>
</dbReference>
<dbReference type="InterPro" id="IPR003439">
    <property type="entry name" value="ABC_transporter-like_ATP-bd"/>
</dbReference>
<dbReference type="GO" id="GO:0005524">
    <property type="term" value="F:ATP binding"/>
    <property type="evidence" value="ECO:0007669"/>
    <property type="project" value="UniProtKB-KW"/>
</dbReference>
<dbReference type="Proteomes" id="UP000198661">
    <property type="component" value="Unassembled WGS sequence"/>
</dbReference>
<evidence type="ECO:0000256" key="2">
    <source>
        <dbReference type="ARBA" id="ARBA00022448"/>
    </source>
</evidence>
<evidence type="ECO:0000256" key="1">
    <source>
        <dbReference type="ARBA" id="ARBA00004236"/>
    </source>
</evidence>
<evidence type="ECO:0000256" key="3">
    <source>
        <dbReference type="ARBA" id="ARBA00022475"/>
    </source>
</evidence>
<keyword evidence="10" id="KW-1185">Reference proteome</keyword>
<keyword evidence="6" id="KW-1278">Translocase</keyword>
<dbReference type="Pfam" id="PF00005">
    <property type="entry name" value="ABC_tran"/>
    <property type="match status" value="1"/>
</dbReference>
<reference evidence="9 10" key="1">
    <citation type="submission" date="2016-10" db="EMBL/GenBank/DDBJ databases">
        <authorList>
            <person name="de Groot N.N."/>
        </authorList>
    </citation>
    <scope>NUCLEOTIDE SEQUENCE [LARGE SCALE GENOMIC DNA]</scope>
    <source>
        <strain evidence="9 10">DSM 44945</strain>
    </source>
</reference>
<dbReference type="InterPro" id="IPR027417">
    <property type="entry name" value="P-loop_NTPase"/>
</dbReference>
<dbReference type="GO" id="GO:0016887">
    <property type="term" value="F:ATP hydrolysis activity"/>
    <property type="evidence" value="ECO:0007669"/>
    <property type="project" value="InterPro"/>
</dbReference>
<dbReference type="PROSITE" id="PS00211">
    <property type="entry name" value="ABC_TRANSPORTER_1"/>
    <property type="match status" value="1"/>
</dbReference>
<keyword evidence="4" id="KW-0547">Nucleotide-binding</keyword>
<dbReference type="PROSITE" id="PS50893">
    <property type="entry name" value="ABC_TRANSPORTER_2"/>
    <property type="match status" value="1"/>
</dbReference>
<name>A0A1I2NS84_9BACL</name>
<evidence type="ECO:0000313" key="9">
    <source>
        <dbReference type="EMBL" id="SFG04497.1"/>
    </source>
</evidence>
<evidence type="ECO:0000256" key="5">
    <source>
        <dbReference type="ARBA" id="ARBA00022840"/>
    </source>
</evidence>